<evidence type="ECO:0000256" key="2">
    <source>
        <dbReference type="ARBA" id="ARBA00022723"/>
    </source>
</evidence>
<evidence type="ECO:0000256" key="1">
    <source>
        <dbReference type="ARBA" id="ARBA00004123"/>
    </source>
</evidence>
<keyword evidence="3" id="KW-0863">Zinc-finger</keyword>
<dbReference type="GO" id="GO:0005634">
    <property type="term" value="C:nucleus"/>
    <property type="evidence" value="ECO:0007669"/>
    <property type="project" value="UniProtKB-SubCell"/>
</dbReference>
<dbReference type="InterPro" id="IPR008906">
    <property type="entry name" value="HATC_C_dom"/>
</dbReference>
<dbReference type="GO" id="GO:0046983">
    <property type="term" value="F:protein dimerization activity"/>
    <property type="evidence" value="ECO:0007669"/>
    <property type="project" value="InterPro"/>
</dbReference>
<dbReference type="EMBL" id="JAOPHQ010005447">
    <property type="protein sequence ID" value="KAK0135239.1"/>
    <property type="molecule type" value="Genomic_DNA"/>
</dbReference>
<dbReference type="Pfam" id="PF05699">
    <property type="entry name" value="Dimer_Tnp_hAT"/>
    <property type="match status" value="1"/>
</dbReference>
<organism evidence="8 9">
    <name type="scientific">Merluccius polli</name>
    <name type="common">Benguela hake</name>
    <name type="synonym">Merluccius cadenati</name>
    <dbReference type="NCBI Taxonomy" id="89951"/>
    <lineage>
        <taxon>Eukaryota</taxon>
        <taxon>Metazoa</taxon>
        <taxon>Chordata</taxon>
        <taxon>Craniata</taxon>
        <taxon>Vertebrata</taxon>
        <taxon>Euteleostomi</taxon>
        <taxon>Actinopterygii</taxon>
        <taxon>Neopterygii</taxon>
        <taxon>Teleostei</taxon>
        <taxon>Neoteleostei</taxon>
        <taxon>Acanthomorphata</taxon>
        <taxon>Zeiogadaria</taxon>
        <taxon>Gadariae</taxon>
        <taxon>Gadiformes</taxon>
        <taxon>Gadoidei</taxon>
        <taxon>Merlucciidae</taxon>
        <taxon>Merluccius</taxon>
    </lineage>
</organism>
<evidence type="ECO:0000256" key="3">
    <source>
        <dbReference type="ARBA" id="ARBA00022771"/>
    </source>
</evidence>
<protein>
    <submittedName>
        <fullName evidence="8">Zinc finger BED domain-containing protein 1</fullName>
    </submittedName>
</protein>
<evidence type="ECO:0000259" key="7">
    <source>
        <dbReference type="Pfam" id="PF05699"/>
    </source>
</evidence>
<dbReference type="Proteomes" id="UP001174136">
    <property type="component" value="Unassembled WGS sequence"/>
</dbReference>
<dbReference type="InterPro" id="IPR052035">
    <property type="entry name" value="ZnF_BED_domain_contain"/>
</dbReference>
<comment type="caution">
    <text evidence="8">The sequence shown here is derived from an EMBL/GenBank/DDBJ whole genome shotgun (WGS) entry which is preliminary data.</text>
</comment>
<dbReference type="PANTHER" id="PTHR46481:SF10">
    <property type="entry name" value="ZINC FINGER BED DOMAIN-CONTAINING PROTEIN 39"/>
    <property type="match status" value="1"/>
</dbReference>
<sequence>MNECHRAVTKFVEQPYFREMTKVLNPRYNPPSREALTNHMIPAWYQVERENFISEFRDVKKAAITADGWTSLAQDHYITVTVHYTKQGKILGKVLRTKAVYEAQTGAVVAEEIEEILQEFGISDKVVAATVDNAGNMNVAMKKLQLVKIGCFAHTLNLAAQKIHQCNTVTNWAARVRAVVKWMRKSSMGKTVLKEKQQLLNLPQHSLIIDVKTRWNSLYLMIERFFEQFPAIQAAMMDPRIKKQIDKERLMEKLQSDDLKKAEEFVQLMRMLYTSTLCVSSEKSPTCGQIVPILKKLERHYSIEARDSAFARNIKSKIWTDLSARYQDEEIQTFLEQATVMDPRFKLKMDNDDAIWDRLKTTAVVETLTEAEEVPVPDTQSQRQDEEEEEYDEGHTVPVNHPKTALEELFGEEQDMQQVAPQETQNIGERVDFEIRMYRGLPAIHISSDPVLWWWQKRDTLPLLYDVAQKYLCTQASSTPSERVFSTAGDTISAERSRILPEKADMLIFLHKNS</sequence>
<name>A0AA47M7S6_MERPO</name>
<dbReference type="AlphaFoldDB" id="A0AA47M7S6"/>
<evidence type="ECO:0000256" key="4">
    <source>
        <dbReference type="ARBA" id="ARBA00022833"/>
    </source>
</evidence>
<gene>
    <name evidence="8" type="primary">ZBED1_180</name>
    <name evidence="8" type="ORF">N1851_028925</name>
</gene>
<proteinExistence type="predicted"/>
<keyword evidence="4" id="KW-0862">Zinc</keyword>
<feature type="domain" description="HAT C-terminal dimerisation" evidence="7">
    <location>
        <begin position="448"/>
        <end position="513"/>
    </location>
</feature>
<dbReference type="GO" id="GO:0008270">
    <property type="term" value="F:zinc ion binding"/>
    <property type="evidence" value="ECO:0007669"/>
    <property type="project" value="UniProtKB-KW"/>
</dbReference>
<keyword evidence="2" id="KW-0479">Metal-binding</keyword>
<accession>A0AA47M7S6</accession>
<dbReference type="InterPro" id="IPR012337">
    <property type="entry name" value="RNaseH-like_sf"/>
</dbReference>
<dbReference type="PANTHER" id="PTHR46481">
    <property type="entry name" value="ZINC FINGER BED DOMAIN-CONTAINING PROTEIN 4"/>
    <property type="match status" value="1"/>
</dbReference>
<keyword evidence="5" id="KW-0539">Nucleus</keyword>
<evidence type="ECO:0000256" key="6">
    <source>
        <dbReference type="SAM" id="MobiDB-lite"/>
    </source>
</evidence>
<evidence type="ECO:0000256" key="5">
    <source>
        <dbReference type="ARBA" id="ARBA00023242"/>
    </source>
</evidence>
<evidence type="ECO:0000313" key="9">
    <source>
        <dbReference type="Proteomes" id="UP001174136"/>
    </source>
</evidence>
<comment type="subcellular location">
    <subcellularLocation>
        <location evidence="1">Nucleus</location>
    </subcellularLocation>
</comment>
<reference evidence="8" key="1">
    <citation type="journal article" date="2023" name="Front. Mar. Sci.">
        <title>A new Merluccius polli reference genome to investigate the effects of global change in West African waters.</title>
        <authorList>
            <person name="Mateo J.L."/>
            <person name="Blanco-Fernandez C."/>
            <person name="Garcia-Vazquez E."/>
            <person name="Machado-Schiaffino G."/>
        </authorList>
    </citation>
    <scope>NUCLEOTIDE SEQUENCE</scope>
    <source>
        <strain evidence="8">C29</strain>
        <tissue evidence="8">Fin</tissue>
    </source>
</reference>
<keyword evidence="9" id="KW-1185">Reference proteome</keyword>
<evidence type="ECO:0000313" key="8">
    <source>
        <dbReference type="EMBL" id="KAK0135239.1"/>
    </source>
</evidence>
<dbReference type="SUPFAM" id="SSF53098">
    <property type="entry name" value="Ribonuclease H-like"/>
    <property type="match status" value="1"/>
</dbReference>
<feature type="region of interest" description="Disordered" evidence="6">
    <location>
        <begin position="369"/>
        <end position="399"/>
    </location>
</feature>